<dbReference type="SUPFAM" id="SSF52540">
    <property type="entry name" value="P-loop containing nucleoside triphosphate hydrolases"/>
    <property type="match status" value="1"/>
</dbReference>
<dbReference type="PROSITE" id="PS51192">
    <property type="entry name" value="HELICASE_ATP_BIND_1"/>
    <property type="match status" value="1"/>
</dbReference>
<dbReference type="GO" id="GO:0005524">
    <property type="term" value="F:ATP binding"/>
    <property type="evidence" value="ECO:0007669"/>
    <property type="project" value="UniProtKB-KW"/>
</dbReference>
<evidence type="ECO:0000259" key="7">
    <source>
        <dbReference type="PROSITE" id="PS51192"/>
    </source>
</evidence>
<dbReference type="Pfam" id="PF00270">
    <property type="entry name" value="DEAD"/>
    <property type="match status" value="1"/>
</dbReference>
<gene>
    <name evidence="10" type="ORF">KMW28_05335</name>
</gene>
<dbReference type="SMART" id="SM00487">
    <property type="entry name" value="DEXDc"/>
    <property type="match status" value="1"/>
</dbReference>
<keyword evidence="1" id="KW-0547">Nucleotide-binding</keyword>
<dbReference type="PROSITE" id="PS51195">
    <property type="entry name" value="Q_MOTIF"/>
    <property type="match status" value="1"/>
</dbReference>
<name>A0AAX1N6C2_9BACT</name>
<evidence type="ECO:0000313" key="11">
    <source>
        <dbReference type="Proteomes" id="UP000678679"/>
    </source>
</evidence>
<dbReference type="InterPro" id="IPR050079">
    <property type="entry name" value="DEAD_box_RNA_helicase"/>
</dbReference>
<evidence type="ECO:0000256" key="1">
    <source>
        <dbReference type="ARBA" id="ARBA00022741"/>
    </source>
</evidence>
<dbReference type="InterPro" id="IPR027417">
    <property type="entry name" value="P-loop_NTPase"/>
</dbReference>
<feature type="domain" description="Helicase ATP-binding" evidence="7">
    <location>
        <begin position="38"/>
        <end position="208"/>
    </location>
</feature>
<evidence type="ECO:0000256" key="4">
    <source>
        <dbReference type="ARBA" id="ARBA00022840"/>
    </source>
</evidence>
<evidence type="ECO:0000256" key="5">
    <source>
        <dbReference type="ARBA" id="ARBA00038437"/>
    </source>
</evidence>
<sequence length="395" mass="45355">MQPNSKSFDLLIKDQILLDTLSQKGFDTPTPIQELVIPQIINQTNNLLCVSPTGSGKTLSYLLPLLQLIQVQKDSNQLLVIVPTRELATQVYNNALQFCEAKKIGILSIIGGVNMDKQKRLLENPPHIIVSTMGRLMDLYHQECIDFKHLTHLVIDEGDKMFEMGFRKEMEELIDIIPDNTMKYLFSATLSSEVDHYLQHHFNEYQKIEVAPEKVFIEQKVYYTDQRNKKRLFLSILSALDHQILIFCNTKKGVNFLEKTLKKENYEVMGLHGGKPQSVRNKALLDFKEGKLKLLIATDIASRGIDIKALPLIINYEVPQNAETYTHRIGRTARAGNAGTAMTIVDGTEIRLFQEIIKTTNQKVMEVAHEFEMNEAEDDRERMKLRKEKLRNGRR</sequence>
<dbReference type="GO" id="GO:0003676">
    <property type="term" value="F:nucleic acid binding"/>
    <property type="evidence" value="ECO:0007669"/>
    <property type="project" value="InterPro"/>
</dbReference>
<evidence type="ECO:0000259" key="9">
    <source>
        <dbReference type="PROSITE" id="PS51195"/>
    </source>
</evidence>
<dbReference type="GO" id="GO:0005829">
    <property type="term" value="C:cytosol"/>
    <property type="evidence" value="ECO:0007669"/>
    <property type="project" value="TreeGrafter"/>
</dbReference>
<dbReference type="RefSeq" id="WP_169664463.1">
    <property type="nucleotide sequence ID" value="NZ_CP076132.1"/>
</dbReference>
<feature type="domain" description="DEAD-box RNA helicase Q" evidence="9">
    <location>
        <begin position="6"/>
        <end position="34"/>
    </location>
</feature>
<evidence type="ECO:0000256" key="2">
    <source>
        <dbReference type="ARBA" id="ARBA00022801"/>
    </source>
</evidence>
<evidence type="ECO:0000256" key="6">
    <source>
        <dbReference type="PROSITE-ProRule" id="PRU00552"/>
    </source>
</evidence>
<dbReference type="Gene3D" id="3.40.50.300">
    <property type="entry name" value="P-loop containing nucleotide triphosphate hydrolases"/>
    <property type="match status" value="2"/>
</dbReference>
<keyword evidence="4" id="KW-0067">ATP-binding</keyword>
<accession>A0AAX1N6C2</accession>
<organism evidence="10 11">
    <name type="scientific">Flammeovirga yaeyamensis</name>
    <dbReference type="NCBI Taxonomy" id="367791"/>
    <lineage>
        <taxon>Bacteria</taxon>
        <taxon>Pseudomonadati</taxon>
        <taxon>Bacteroidota</taxon>
        <taxon>Cytophagia</taxon>
        <taxon>Cytophagales</taxon>
        <taxon>Flammeovirgaceae</taxon>
        <taxon>Flammeovirga</taxon>
    </lineage>
</organism>
<dbReference type="GO" id="GO:0016787">
    <property type="term" value="F:hydrolase activity"/>
    <property type="evidence" value="ECO:0007669"/>
    <property type="project" value="UniProtKB-KW"/>
</dbReference>
<dbReference type="PANTHER" id="PTHR47959">
    <property type="entry name" value="ATP-DEPENDENT RNA HELICASE RHLE-RELATED"/>
    <property type="match status" value="1"/>
</dbReference>
<dbReference type="KEGG" id="fya:KMW28_05335"/>
<reference evidence="10 11" key="1">
    <citation type="submission" date="2021-05" db="EMBL/GenBank/DDBJ databases">
        <title>Comparative genomic studies on the polysaccharide-degrading batcterial strains of the Flammeovirga genus.</title>
        <authorList>
            <person name="Zewei F."/>
            <person name="Zheng Z."/>
            <person name="Yu L."/>
            <person name="Ruyue G."/>
            <person name="Yanhong M."/>
            <person name="Yuanyuan C."/>
            <person name="Jingyan G."/>
            <person name="Wenjun H."/>
        </authorList>
    </citation>
    <scope>NUCLEOTIDE SEQUENCE [LARGE SCALE GENOMIC DNA]</scope>
    <source>
        <strain evidence="10 11">NBRC:100898</strain>
    </source>
</reference>
<dbReference type="InterPro" id="IPR044742">
    <property type="entry name" value="DEAD/DEAH_RhlB"/>
</dbReference>
<dbReference type="SMART" id="SM00490">
    <property type="entry name" value="HELICc"/>
    <property type="match status" value="1"/>
</dbReference>
<feature type="short sequence motif" description="Q motif" evidence="6">
    <location>
        <begin position="6"/>
        <end position="34"/>
    </location>
</feature>
<keyword evidence="11" id="KW-1185">Reference proteome</keyword>
<dbReference type="PANTHER" id="PTHR47959:SF1">
    <property type="entry name" value="ATP-DEPENDENT RNA HELICASE DBPA"/>
    <property type="match status" value="1"/>
</dbReference>
<keyword evidence="2" id="KW-0378">Hydrolase</keyword>
<keyword evidence="3 10" id="KW-0347">Helicase</keyword>
<dbReference type="InterPro" id="IPR014001">
    <property type="entry name" value="Helicase_ATP-bd"/>
</dbReference>
<proteinExistence type="inferred from homology"/>
<dbReference type="GO" id="GO:0003724">
    <property type="term" value="F:RNA helicase activity"/>
    <property type="evidence" value="ECO:0007669"/>
    <property type="project" value="InterPro"/>
</dbReference>
<dbReference type="InterPro" id="IPR001650">
    <property type="entry name" value="Helicase_C-like"/>
</dbReference>
<protein>
    <submittedName>
        <fullName evidence="10">DEAD/DEAH box helicase</fullName>
    </submittedName>
</protein>
<dbReference type="InterPro" id="IPR011545">
    <property type="entry name" value="DEAD/DEAH_box_helicase_dom"/>
</dbReference>
<dbReference type="Pfam" id="PF00271">
    <property type="entry name" value="Helicase_C"/>
    <property type="match status" value="1"/>
</dbReference>
<evidence type="ECO:0000259" key="8">
    <source>
        <dbReference type="PROSITE" id="PS51194"/>
    </source>
</evidence>
<dbReference type="CDD" id="cd00268">
    <property type="entry name" value="DEADc"/>
    <property type="match status" value="1"/>
</dbReference>
<dbReference type="CDD" id="cd18787">
    <property type="entry name" value="SF2_C_DEAD"/>
    <property type="match status" value="1"/>
</dbReference>
<evidence type="ECO:0000256" key="3">
    <source>
        <dbReference type="ARBA" id="ARBA00022806"/>
    </source>
</evidence>
<dbReference type="EMBL" id="CP076132">
    <property type="protein sequence ID" value="QWG03004.1"/>
    <property type="molecule type" value="Genomic_DNA"/>
</dbReference>
<dbReference type="Proteomes" id="UP000678679">
    <property type="component" value="Chromosome 1"/>
</dbReference>
<comment type="similarity">
    <text evidence="5">Belongs to the DEAD box helicase family.</text>
</comment>
<dbReference type="AlphaFoldDB" id="A0AAX1N6C2"/>
<evidence type="ECO:0000313" key="10">
    <source>
        <dbReference type="EMBL" id="QWG03004.1"/>
    </source>
</evidence>
<feature type="domain" description="Helicase C-terminal" evidence="8">
    <location>
        <begin position="216"/>
        <end position="379"/>
    </location>
</feature>
<dbReference type="PROSITE" id="PS51194">
    <property type="entry name" value="HELICASE_CTER"/>
    <property type="match status" value="1"/>
</dbReference>
<dbReference type="InterPro" id="IPR014014">
    <property type="entry name" value="RNA_helicase_DEAD_Q_motif"/>
</dbReference>